<evidence type="ECO:0000256" key="3">
    <source>
        <dbReference type="ARBA" id="ARBA00022544"/>
    </source>
</evidence>
<dbReference type="PANTHER" id="PTHR35789">
    <property type="entry name" value="SPORE GERMINATION PROTEIN B3"/>
    <property type="match status" value="1"/>
</dbReference>
<keyword evidence="12" id="KW-1185">Reference proteome</keyword>
<keyword evidence="6" id="KW-0564">Palmitate</keyword>
<evidence type="ECO:0000259" key="9">
    <source>
        <dbReference type="Pfam" id="PF05504"/>
    </source>
</evidence>
<dbReference type="AlphaFoldDB" id="A0A0K2SJN8"/>
<evidence type="ECO:0000313" key="12">
    <source>
        <dbReference type="Proteomes" id="UP000065807"/>
    </source>
</evidence>
<evidence type="ECO:0000313" key="11">
    <source>
        <dbReference type="EMBL" id="BAS27328.1"/>
    </source>
</evidence>
<proteinExistence type="inferred from homology"/>
<feature type="region of interest" description="Disordered" evidence="8">
    <location>
        <begin position="52"/>
        <end position="73"/>
    </location>
</feature>
<dbReference type="GO" id="GO:0016020">
    <property type="term" value="C:membrane"/>
    <property type="evidence" value="ECO:0007669"/>
    <property type="project" value="UniProtKB-SubCell"/>
</dbReference>
<evidence type="ECO:0000259" key="10">
    <source>
        <dbReference type="Pfam" id="PF25198"/>
    </source>
</evidence>
<evidence type="ECO:0000256" key="4">
    <source>
        <dbReference type="ARBA" id="ARBA00022729"/>
    </source>
</evidence>
<dbReference type="InterPro" id="IPR008844">
    <property type="entry name" value="Spore_GerAC-like"/>
</dbReference>
<feature type="domain" description="Spore germination GerAC-like C-terminal" evidence="9">
    <location>
        <begin position="224"/>
        <end position="389"/>
    </location>
</feature>
<evidence type="ECO:0000256" key="7">
    <source>
        <dbReference type="ARBA" id="ARBA00023288"/>
    </source>
</evidence>
<gene>
    <name evidence="11" type="ORF">LIP_1479</name>
</gene>
<dbReference type="NCBIfam" id="TIGR02887">
    <property type="entry name" value="spore_ger_x_C"/>
    <property type="match status" value="1"/>
</dbReference>
<dbReference type="InterPro" id="IPR046953">
    <property type="entry name" value="Spore_GerAC-like_C"/>
</dbReference>
<dbReference type="Pfam" id="PF25198">
    <property type="entry name" value="Spore_GerAC_N"/>
    <property type="match status" value="1"/>
</dbReference>
<reference evidence="12" key="2">
    <citation type="journal article" date="2016" name="Int. J. Syst. Evol. Microbiol.">
        <title>Complete genome sequence and cell structure of Limnochorda pilosa, a Gram-negative spore-former within the phylum Firmicutes.</title>
        <authorList>
            <person name="Watanabe M."/>
            <person name="Kojima H."/>
            <person name="Fukui M."/>
        </authorList>
    </citation>
    <scope>NUCLEOTIDE SEQUENCE [LARGE SCALE GENOMIC DNA]</scope>
    <source>
        <strain evidence="12">HC45</strain>
    </source>
</reference>
<dbReference type="KEGG" id="lpil:LIP_1479"/>
<dbReference type="InterPro" id="IPR038501">
    <property type="entry name" value="Spore_GerAC_C_sf"/>
</dbReference>
<protein>
    <submittedName>
        <fullName evidence="11">Germination protein Ger(X)C</fullName>
    </submittedName>
</protein>
<evidence type="ECO:0000256" key="6">
    <source>
        <dbReference type="ARBA" id="ARBA00023139"/>
    </source>
</evidence>
<dbReference type="Pfam" id="PF05504">
    <property type="entry name" value="Spore_GerAC"/>
    <property type="match status" value="1"/>
</dbReference>
<name>A0A0K2SJN8_LIMPI</name>
<comment type="similarity">
    <text evidence="2">Belongs to the GerABKC lipoprotein family.</text>
</comment>
<keyword evidence="7" id="KW-0449">Lipoprotein</keyword>
<dbReference type="PANTHER" id="PTHR35789:SF1">
    <property type="entry name" value="SPORE GERMINATION PROTEIN B3"/>
    <property type="match status" value="1"/>
</dbReference>
<sequence length="415" mass="45127">MALLSLVALASGGCWDRTEVNDLAIVNGVALDRAGPDSLELTIALAVPARITPPSSPGGGGAQLPPTTTRATQGRTVPDALSYMQEKLSRRLFWAHNAVILIGEDLAREGVSPVIEFFSRQREARLRTVIGVVPGRAKDVLAVVTPLQPITPTAIRDIQSFRTSVMTTVLDFAAALSAEGQEPIAARVQVVHSGAAEPGMLEAPQDGGNAGPMIQKDPPQPAVTGAALFKGDRLVGFLDDVETRGVLWLRNELQRATITVTLGDPRRRVSFYLVRAESTLTPRFHGDRVVMQVKVFTEGDLSENAAGVDASDPAVIRLLQQEVAESVAERIRRASEKVQKGFRTDVFGFGEAVRRADPRRWEELKHRWEQVFPEVELDLDIQAFIRRTGASDKPLGVKERGLLDAGDLREMLEGK</sequence>
<accession>A0A0K2SJN8</accession>
<evidence type="ECO:0000256" key="5">
    <source>
        <dbReference type="ARBA" id="ARBA00023136"/>
    </source>
</evidence>
<evidence type="ECO:0000256" key="1">
    <source>
        <dbReference type="ARBA" id="ARBA00004635"/>
    </source>
</evidence>
<dbReference type="GO" id="GO:0009847">
    <property type="term" value="P:spore germination"/>
    <property type="evidence" value="ECO:0007669"/>
    <property type="project" value="InterPro"/>
</dbReference>
<dbReference type="EMBL" id="AP014924">
    <property type="protein sequence ID" value="BAS27328.1"/>
    <property type="molecule type" value="Genomic_DNA"/>
</dbReference>
<dbReference type="Proteomes" id="UP000065807">
    <property type="component" value="Chromosome"/>
</dbReference>
<reference evidence="12" key="1">
    <citation type="submission" date="2015-07" db="EMBL/GenBank/DDBJ databases">
        <title>Complete genome sequence and phylogenetic analysis of Limnochorda pilosa.</title>
        <authorList>
            <person name="Watanabe M."/>
            <person name="Kojima H."/>
            <person name="Fukui M."/>
        </authorList>
    </citation>
    <scope>NUCLEOTIDE SEQUENCE [LARGE SCALE GENOMIC DNA]</scope>
    <source>
        <strain evidence="12">HC45</strain>
    </source>
</reference>
<keyword evidence="5" id="KW-0472">Membrane</keyword>
<dbReference type="InterPro" id="IPR057336">
    <property type="entry name" value="GerAC_N"/>
</dbReference>
<feature type="domain" description="Spore germination protein N-terminal" evidence="10">
    <location>
        <begin position="16"/>
        <end position="189"/>
    </location>
</feature>
<comment type="subcellular location">
    <subcellularLocation>
        <location evidence="1">Membrane</location>
        <topology evidence="1">Lipid-anchor</topology>
    </subcellularLocation>
</comment>
<keyword evidence="4" id="KW-0732">Signal</keyword>
<evidence type="ECO:0000256" key="2">
    <source>
        <dbReference type="ARBA" id="ARBA00007886"/>
    </source>
</evidence>
<evidence type="ECO:0000256" key="8">
    <source>
        <dbReference type="SAM" id="MobiDB-lite"/>
    </source>
</evidence>
<organism evidence="11 12">
    <name type="scientific">Limnochorda pilosa</name>
    <dbReference type="NCBI Taxonomy" id="1555112"/>
    <lineage>
        <taxon>Bacteria</taxon>
        <taxon>Bacillati</taxon>
        <taxon>Bacillota</taxon>
        <taxon>Limnochordia</taxon>
        <taxon>Limnochordales</taxon>
        <taxon>Limnochordaceae</taxon>
        <taxon>Limnochorda</taxon>
    </lineage>
</organism>
<keyword evidence="3" id="KW-0309">Germination</keyword>
<dbReference type="Gene3D" id="3.30.300.210">
    <property type="entry name" value="Nutrient germinant receptor protein C, domain 3"/>
    <property type="match status" value="1"/>
</dbReference>
<dbReference type="STRING" id="1555112.LIP_1479"/>